<dbReference type="InterPro" id="IPR041976">
    <property type="entry name" value="KOW_Spt5_3"/>
</dbReference>
<dbReference type="OrthoDB" id="311385at2759"/>
<dbReference type="InterPro" id="IPR041973">
    <property type="entry name" value="KOW_Spt5_1"/>
</dbReference>
<feature type="domain" description="KOW" evidence="6">
    <location>
        <begin position="595"/>
        <end position="622"/>
    </location>
</feature>
<dbReference type="InterPro" id="IPR008991">
    <property type="entry name" value="Translation_prot_SH3-like_sf"/>
</dbReference>
<dbReference type="InterPro" id="IPR014722">
    <property type="entry name" value="Rib_uL2_dom2"/>
</dbReference>
<feature type="domain" description="KOW" evidence="6">
    <location>
        <begin position="350"/>
        <end position="377"/>
    </location>
</feature>
<evidence type="ECO:0000256" key="5">
    <source>
        <dbReference type="SAM" id="MobiDB-lite"/>
    </source>
</evidence>
<evidence type="ECO:0000256" key="4">
    <source>
        <dbReference type="ARBA" id="ARBA00023242"/>
    </source>
</evidence>
<dbReference type="InterPro" id="IPR036735">
    <property type="entry name" value="NGN_dom_sf"/>
</dbReference>
<evidence type="ECO:0000313" key="7">
    <source>
        <dbReference type="EMBL" id="OMJ90899.1"/>
    </source>
</evidence>
<dbReference type="CDD" id="cd06081">
    <property type="entry name" value="KOW_Spt5_1"/>
    <property type="match status" value="1"/>
</dbReference>
<dbReference type="Pfam" id="PF23284">
    <property type="entry name" value="KOW2_Spt5"/>
    <property type="match status" value="1"/>
</dbReference>
<feature type="compositionally biased region" description="Basic and acidic residues" evidence="5">
    <location>
        <begin position="58"/>
        <end position="71"/>
    </location>
</feature>
<dbReference type="GO" id="GO:0006368">
    <property type="term" value="P:transcription elongation by RNA polymerase II"/>
    <property type="evidence" value="ECO:0007669"/>
    <property type="project" value="TreeGrafter"/>
</dbReference>
<dbReference type="PANTHER" id="PTHR11125:SF7">
    <property type="entry name" value="TRANSCRIPTION ELONGATION FACTOR SPT5"/>
    <property type="match status" value="1"/>
</dbReference>
<evidence type="ECO:0000256" key="3">
    <source>
        <dbReference type="ARBA" id="ARBA00023163"/>
    </source>
</evidence>
<protein>
    <recommendedName>
        <fullName evidence="6">KOW domain-containing protein</fullName>
    </recommendedName>
</protein>
<feature type="compositionally biased region" description="Acidic residues" evidence="5">
    <location>
        <begin position="1"/>
        <end position="12"/>
    </location>
</feature>
<dbReference type="GO" id="GO:0032044">
    <property type="term" value="C:DSIF complex"/>
    <property type="evidence" value="ECO:0007669"/>
    <property type="project" value="TreeGrafter"/>
</dbReference>
<dbReference type="InterPro" id="IPR039385">
    <property type="entry name" value="NGN_Euk"/>
</dbReference>
<dbReference type="InterPro" id="IPR041978">
    <property type="entry name" value="KOW_Spt5_5"/>
</dbReference>
<dbReference type="EMBL" id="MPUH01000093">
    <property type="protein sequence ID" value="OMJ90899.1"/>
    <property type="molecule type" value="Genomic_DNA"/>
</dbReference>
<dbReference type="GO" id="GO:0006357">
    <property type="term" value="P:regulation of transcription by RNA polymerase II"/>
    <property type="evidence" value="ECO:0007669"/>
    <property type="project" value="InterPro"/>
</dbReference>
<dbReference type="InterPro" id="IPR005825">
    <property type="entry name" value="Ribosomal_uL24_CS"/>
</dbReference>
<dbReference type="PROSITE" id="PS01108">
    <property type="entry name" value="RIBOSOMAL_L24"/>
    <property type="match status" value="2"/>
</dbReference>
<accession>A0A1R2CPG3</accession>
<proteinExistence type="inferred from homology"/>
<feature type="region of interest" description="Disordered" evidence="5">
    <location>
        <begin position="1"/>
        <end position="72"/>
    </location>
</feature>
<dbReference type="Gene3D" id="3.30.70.940">
    <property type="entry name" value="NusG, N-terminal domain"/>
    <property type="match status" value="1"/>
</dbReference>
<dbReference type="GO" id="GO:0005840">
    <property type="term" value="C:ribosome"/>
    <property type="evidence" value="ECO:0007669"/>
    <property type="project" value="InterPro"/>
</dbReference>
<dbReference type="Pfam" id="PF03439">
    <property type="entry name" value="Spt5-NGN"/>
    <property type="match status" value="1"/>
</dbReference>
<name>A0A1R2CPG3_9CILI</name>
<dbReference type="InterPro" id="IPR005824">
    <property type="entry name" value="KOW"/>
</dbReference>
<dbReference type="Gene3D" id="2.30.30.30">
    <property type="match status" value="4"/>
</dbReference>
<dbReference type="Proteomes" id="UP000187209">
    <property type="component" value="Unassembled WGS sequence"/>
</dbReference>
<keyword evidence="3" id="KW-0804">Transcription</keyword>
<gene>
    <name evidence="7" type="ORF">SteCoe_6661</name>
</gene>
<feature type="domain" description="KOW" evidence="6">
    <location>
        <begin position="217"/>
        <end position="244"/>
    </location>
</feature>
<dbReference type="CDD" id="cd09888">
    <property type="entry name" value="NGN_Euk"/>
    <property type="match status" value="1"/>
</dbReference>
<dbReference type="InterPro" id="IPR041975">
    <property type="entry name" value="KOW_Spt5_2"/>
</dbReference>
<dbReference type="GO" id="GO:0003729">
    <property type="term" value="F:mRNA binding"/>
    <property type="evidence" value="ECO:0007669"/>
    <property type="project" value="TreeGrafter"/>
</dbReference>
<dbReference type="GO" id="GO:0006412">
    <property type="term" value="P:translation"/>
    <property type="evidence" value="ECO:0007669"/>
    <property type="project" value="InterPro"/>
</dbReference>
<dbReference type="GO" id="GO:0032784">
    <property type="term" value="P:regulation of DNA-templated transcription elongation"/>
    <property type="evidence" value="ECO:0007669"/>
    <property type="project" value="InterPro"/>
</dbReference>
<keyword evidence="8" id="KW-1185">Reference proteome</keyword>
<evidence type="ECO:0000313" key="8">
    <source>
        <dbReference type="Proteomes" id="UP000187209"/>
    </source>
</evidence>
<dbReference type="SUPFAM" id="SSF50104">
    <property type="entry name" value="Translation proteins SH3-like domain"/>
    <property type="match status" value="3"/>
</dbReference>
<dbReference type="PANTHER" id="PTHR11125">
    <property type="entry name" value="SUPPRESSOR OF TY 5"/>
    <property type="match status" value="1"/>
</dbReference>
<evidence type="ECO:0000259" key="6">
    <source>
        <dbReference type="SMART" id="SM00739"/>
    </source>
</evidence>
<evidence type="ECO:0000256" key="2">
    <source>
        <dbReference type="ARBA" id="ARBA00006956"/>
    </source>
</evidence>
<dbReference type="InterPro" id="IPR039659">
    <property type="entry name" value="SPT5"/>
</dbReference>
<dbReference type="CDD" id="cd06083">
    <property type="entry name" value="KOW_Spt5_3"/>
    <property type="match status" value="1"/>
</dbReference>
<evidence type="ECO:0000256" key="1">
    <source>
        <dbReference type="ARBA" id="ARBA00004123"/>
    </source>
</evidence>
<dbReference type="GO" id="GO:0003735">
    <property type="term" value="F:structural constituent of ribosome"/>
    <property type="evidence" value="ECO:0007669"/>
    <property type="project" value="InterPro"/>
</dbReference>
<organism evidence="7 8">
    <name type="scientific">Stentor coeruleus</name>
    <dbReference type="NCBI Taxonomy" id="5963"/>
    <lineage>
        <taxon>Eukaryota</taxon>
        <taxon>Sar</taxon>
        <taxon>Alveolata</taxon>
        <taxon>Ciliophora</taxon>
        <taxon>Postciliodesmatophora</taxon>
        <taxon>Heterotrichea</taxon>
        <taxon>Heterotrichida</taxon>
        <taxon>Stentoridae</taxon>
        <taxon>Stentor</taxon>
    </lineage>
</organism>
<dbReference type="Pfam" id="PF23042">
    <property type="entry name" value="KOW1_SPT5"/>
    <property type="match status" value="1"/>
</dbReference>
<keyword evidence="4" id="KW-0539">Nucleus</keyword>
<sequence length="705" mass="79768">MSSYEESEDENYSEGSLPKKRTKRQSKKKKASKKRFSKSQFLDIQAESGDEEESSVDSEFRDEKDEAEHMLQKLRKRESVLDTMDPDAIARKYDERVKLSMQSLPKEISHIAKQRELPSIEDPKLWQVGCRKGKGKEAVINLLQKAIHKQSENDPLKIFSAFASSHVKDYVYIEAYSKIDVIYAVRGMHMLNEMRINLVPNDEMVEVFSMDKAKKVNLKKGTFVRIRSGDYKGDLAQVVAVEEHRGRAMIRVVPRLEKTGNKKIRAPAKLFNHDDYRDAEKKRDSSEQGLFYYCWNGMQFYSGFLHKYMSLRSLQISNVNPSLGEFQIFQTTHNDDNEENVPTIQGRKIQFIQGDKVKVIKGDVKGLTGTVHTSSDGVVFIIPHVEDLCESKYEFPVEDLCKFFEDGDHVKVIAGRYAGITGMIISTSDNSAEILCDVSKNVITALCNDLKLSDEVSSGLSITSDYRIYDIVTLINDNAFGIVVKVDSEFVTTILTSGETRNVWFHEISKKFIPKRVSALDRDQNSLMEGDMVKISFSRSPYYNKCGAIKNSLRGVLFINVLGEGEFGIVPIKANYCLLLGTESKPLEQGEARKSDVVGKMVRIKTGPYRGYTGKVTELNNSKARIEMSTLSKYFTVDIEACEILKSGEEVISIQKPDVTRTPAAVHSPGYEISTPAQDFSTPWDTPHGDHYFAKSPSATRNYRN</sequence>
<dbReference type="Pfam" id="PF23290">
    <property type="entry name" value="KOW5_SPT5"/>
    <property type="match status" value="1"/>
</dbReference>
<feature type="domain" description="KOW" evidence="6">
    <location>
        <begin position="403"/>
        <end position="430"/>
    </location>
</feature>
<dbReference type="InterPro" id="IPR005100">
    <property type="entry name" value="NGN-domain"/>
</dbReference>
<dbReference type="AlphaFoldDB" id="A0A1R2CPG3"/>
<comment type="caution">
    <text evidence="7">The sequence shown here is derived from an EMBL/GenBank/DDBJ whole genome shotgun (WGS) entry which is preliminary data.</text>
</comment>
<reference evidence="7 8" key="1">
    <citation type="submission" date="2016-11" db="EMBL/GenBank/DDBJ databases">
        <title>The macronuclear genome of Stentor coeruleus: a giant cell with tiny introns.</title>
        <authorList>
            <person name="Slabodnick M."/>
            <person name="Ruby J.G."/>
            <person name="Reiff S.B."/>
            <person name="Swart E.C."/>
            <person name="Gosai S."/>
            <person name="Prabakaran S."/>
            <person name="Witkowska E."/>
            <person name="Larue G.E."/>
            <person name="Fisher S."/>
            <person name="Freeman R.M."/>
            <person name="Gunawardena J."/>
            <person name="Chu W."/>
            <person name="Stover N.A."/>
            <person name="Gregory B.D."/>
            <person name="Nowacki M."/>
            <person name="Derisi J."/>
            <person name="Roy S.W."/>
            <person name="Marshall W.F."/>
            <person name="Sood P."/>
        </authorList>
    </citation>
    <scope>NUCLEOTIDE SEQUENCE [LARGE SCALE GENOMIC DNA]</scope>
    <source>
        <strain evidence="7">WM001</strain>
    </source>
</reference>
<dbReference type="SMART" id="SM00739">
    <property type="entry name" value="KOW"/>
    <property type="match status" value="4"/>
</dbReference>
<comment type="subcellular location">
    <subcellularLocation>
        <location evidence="1">Nucleus</location>
    </subcellularLocation>
</comment>
<dbReference type="Pfam" id="PF00467">
    <property type="entry name" value="KOW"/>
    <property type="match status" value="1"/>
</dbReference>
<comment type="similarity">
    <text evidence="2">Belongs to the SPT5 family.</text>
</comment>
<feature type="compositionally biased region" description="Basic residues" evidence="5">
    <location>
        <begin position="18"/>
        <end position="37"/>
    </location>
</feature>